<feature type="domain" description="C2H2-type" evidence="8">
    <location>
        <begin position="146"/>
        <end position="175"/>
    </location>
</feature>
<dbReference type="EMBL" id="CAXKWB010103797">
    <property type="protein sequence ID" value="CAL4226939.1"/>
    <property type="molecule type" value="Genomic_DNA"/>
</dbReference>
<dbReference type="Pfam" id="PF00096">
    <property type="entry name" value="zf-C2H2"/>
    <property type="match status" value="3"/>
</dbReference>
<evidence type="ECO:0000256" key="4">
    <source>
        <dbReference type="ARBA" id="ARBA00022771"/>
    </source>
</evidence>
<keyword evidence="6" id="KW-0539">Nucleus</keyword>
<dbReference type="GO" id="GO:0005634">
    <property type="term" value="C:nucleus"/>
    <property type="evidence" value="ECO:0007669"/>
    <property type="project" value="UniProtKB-SubCell"/>
</dbReference>
<dbReference type="FunFam" id="3.30.160.60:FF:000072">
    <property type="entry name" value="zinc finger protein 143 isoform X1"/>
    <property type="match status" value="1"/>
</dbReference>
<dbReference type="SUPFAM" id="SSF57667">
    <property type="entry name" value="beta-beta-alpha zinc fingers"/>
    <property type="match status" value="2"/>
</dbReference>
<dbReference type="GO" id="GO:0000978">
    <property type="term" value="F:RNA polymerase II cis-regulatory region sequence-specific DNA binding"/>
    <property type="evidence" value="ECO:0007669"/>
    <property type="project" value="TreeGrafter"/>
</dbReference>
<comment type="subcellular location">
    <subcellularLocation>
        <location evidence="1">Nucleus</location>
    </subcellularLocation>
</comment>
<keyword evidence="4 7" id="KW-0863">Zinc-finger</keyword>
<dbReference type="PANTHER" id="PTHR23235">
    <property type="entry name" value="KRUEPPEL-LIKE TRANSCRIPTION FACTOR"/>
    <property type="match status" value="1"/>
</dbReference>
<dbReference type="PROSITE" id="PS50157">
    <property type="entry name" value="ZINC_FINGER_C2H2_2"/>
    <property type="match status" value="3"/>
</dbReference>
<evidence type="ECO:0000313" key="9">
    <source>
        <dbReference type="EMBL" id="CAL4226939.1"/>
    </source>
</evidence>
<dbReference type="InterPro" id="IPR036236">
    <property type="entry name" value="Znf_C2H2_sf"/>
</dbReference>
<reference evidence="9 10" key="1">
    <citation type="submission" date="2024-05" db="EMBL/GenBank/DDBJ databases">
        <authorList>
            <person name="Wallberg A."/>
        </authorList>
    </citation>
    <scope>NUCLEOTIDE SEQUENCE [LARGE SCALE GENOMIC DNA]</scope>
</reference>
<accession>A0AAV2SRE7</accession>
<feature type="domain" description="C2H2-type" evidence="8">
    <location>
        <begin position="206"/>
        <end position="231"/>
    </location>
</feature>
<protein>
    <recommendedName>
        <fullName evidence="8">C2H2-type domain-containing protein</fullName>
    </recommendedName>
</protein>
<evidence type="ECO:0000256" key="6">
    <source>
        <dbReference type="ARBA" id="ARBA00023242"/>
    </source>
</evidence>
<evidence type="ECO:0000256" key="2">
    <source>
        <dbReference type="ARBA" id="ARBA00022723"/>
    </source>
</evidence>
<gene>
    <name evidence="9" type="ORF">MNOR_LOCUS39508</name>
</gene>
<dbReference type="PROSITE" id="PS00028">
    <property type="entry name" value="ZINC_FINGER_C2H2_1"/>
    <property type="match status" value="3"/>
</dbReference>
<dbReference type="FunFam" id="3.30.160.60:FF:000707">
    <property type="entry name" value="Putative Krueppel-like factor 1"/>
    <property type="match status" value="1"/>
</dbReference>
<keyword evidence="10" id="KW-1185">Reference proteome</keyword>
<dbReference type="FunFam" id="3.30.160.60:FF:000018">
    <property type="entry name" value="Krueppel-like factor 15"/>
    <property type="match status" value="1"/>
</dbReference>
<evidence type="ECO:0000256" key="7">
    <source>
        <dbReference type="PROSITE-ProRule" id="PRU00042"/>
    </source>
</evidence>
<dbReference type="GO" id="GO:0000981">
    <property type="term" value="F:DNA-binding transcription factor activity, RNA polymerase II-specific"/>
    <property type="evidence" value="ECO:0007669"/>
    <property type="project" value="TreeGrafter"/>
</dbReference>
<evidence type="ECO:0000256" key="3">
    <source>
        <dbReference type="ARBA" id="ARBA00022737"/>
    </source>
</evidence>
<name>A0AAV2SRE7_MEGNR</name>
<comment type="caution">
    <text evidence="9">The sequence shown here is derived from an EMBL/GenBank/DDBJ whole genome shotgun (WGS) entry which is preliminary data.</text>
</comment>
<dbReference type="GO" id="GO:0008270">
    <property type="term" value="F:zinc ion binding"/>
    <property type="evidence" value="ECO:0007669"/>
    <property type="project" value="UniProtKB-KW"/>
</dbReference>
<dbReference type="Proteomes" id="UP001497623">
    <property type="component" value="Unassembled WGS sequence"/>
</dbReference>
<keyword evidence="3" id="KW-0677">Repeat</keyword>
<dbReference type="SMART" id="SM00355">
    <property type="entry name" value="ZnF_C2H2"/>
    <property type="match status" value="3"/>
</dbReference>
<evidence type="ECO:0000256" key="5">
    <source>
        <dbReference type="ARBA" id="ARBA00022833"/>
    </source>
</evidence>
<feature type="domain" description="C2H2-type" evidence="8">
    <location>
        <begin position="176"/>
        <end position="205"/>
    </location>
</feature>
<keyword evidence="5" id="KW-0862">Zinc</keyword>
<evidence type="ECO:0000259" key="8">
    <source>
        <dbReference type="PROSITE" id="PS50157"/>
    </source>
</evidence>
<dbReference type="PANTHER" id="PTHR23235:SF156">
    <property type="entry name" value="KRUPPEL-LIKE FACTOR 18"/>
    <property type="match status" value="1"/>
</dbReference>
<sequence length="231" mass="26644">MHSISSISGNQLSTCNSPQQWVIKTEHVSDLNWDFKEPTYWTEYYLSNDDAGQSYNQLPTSPPYTMTELHPSPSTPSVYPNICNNPLLTPPPSPSNITTQPSKPINISFPPILPMNFLPINIHPHQSALKPKRRRRTWTRHKAVIHTCSKANCAKTYAKSSHLKAHMRTHTGEKPYTCDWKGCGWKFARSDELTRHYRKHTGDRPFQCHICERAFSRSDHLSLHMKRHMTI</sequence>
<proteinExistence type="predicted"/>
<evidence type="ECO:0000256" key="1">
    <source>
        <dbReference type="ARBA" id="ARBA00004123"/>
    </source>
</evidence>
<keyword evidence="2" id="KW-0479">Metal-binding</keyword>
<evidence type="ECO:0000313" key="10">
    <source>
        <dbReference type="Proteomes" id="UP001497623"/>
    </source>
</evidence>
<dbReference type="AlphaFoldDB" id="A0AAV2SRE7"/>
<organism evidence="9 10">
    <name type="scientific">Meganyctiphanes norvegica</name>
    <name type="common">Northern krill</name>
    <name type="synonym">Thysanopoda norvegica</name>
    <dbReference type="NCBI Taxonomy" id="48144"/>
    <lineage>
        <taxon>Eukaryota</taxon>
        <taxon>Metazoa</taxon>
        <taxon>Ecdysozoa</taxon>
        <taxon>Arthropoda</taxon>
        <taxon>Crustacea</taxon>
        <taxon>Multicrustacea</taxon>
        <taxon>Malacostraca</taxon>
        <taxon>Eumalacostraca</taxon>
        <taxon>Eucarida</taxon>
        <taxon>Euphausiacea</taxon>
        <taxon>Euphausiidae</taxon>
        <taxon>Meganyctiphanes</taxon>
    </lineage>
</organism>
<dbReference type="InterPro" id="IPR013087">
    <property type="entry name" value="Znf_C2H2_type"/>
</dbReference>
<dbReference type="Gene3D" id="3.30.160.60">
    <property type="entry name" value="Classic Zinc Finger"/>
    <property type="match status" value="3"/>
</dbReference>